<name>A0ABM1E736_PRICU</name>
<evidence type="ECO:0000313" key="3">
    <source>
        <dbReference type="RefSeq" id="XP_014668007.1"/>
    </source>
</evidence>
<dbReference type="GeneID" id="106809442"/>
<accession>A0ABM1E736</accession>
<gene>
    <name evidence="3" type="primary">LOC106809442</name>
</gene>
<reference evidence="3" key="1">
    <citation type="submission" date="2025-08" db="UniProtKB">
        <authorList>
            <consortium name="RefSeq"/>
        </authorList>
    </citation>
    <scope>IDENTIFICATION</scope>
</reference>
<feature type="compositionally biased region" description="Polar residues" evidence="1">
    <location>
        <begin position="22"/>
        <end position="32"/>
    </location>
</feature>
<organism evidence="2 3">
    <name type="scientific">Priapulus caudatus</name>
    <name type="common">Priapulid worm</name>
    <dbReference type="NCBI Taxonomy" id="37621"/>
    <lineage>
        <taxon>Eukaryota</taxon>
        <taxon>Metazoa</taxon>
        <taxon>Ecdysozoa</taxon>
        <taxon>Scalidophora</taxon>
        <taxon>Priapulida</taxon>
        <taxon>Priapulimorpha</taxon>
        <taxon>Priapulimorphida</taxon>
        <taxon>Priapulidae</taxon>
        <taxon>Priapulus</taxon>
    </lineage>
</organism>
<feature type="compositionally biased region" description="Low complexity" evidence="1">
    <location>
        <begin position="74"/>
        <end position="91"/>
    </location>
</feature>
<evidence type="ECO:0000256" key="1">
    <source>
        <dbReference type="SAM" id="MobiDB-lite"/>
    </source>
</evidence>
<feature type="region of interest" description="Disordered" evidence="1">
    <location>
        <begin position="22"/>
        <end position="41"/>
    </location>
</feature>
<evidence type="ECO:0000313" key="2">
    <source>
        <dbReference type="Proteomes" id="UP000695022"/>
    </source>
</evidence>
<dbReference type="RefSeq" id="XP_014668007.1">
    <property type="nucleotide sequence ID" value="XM_014812521.1"/>
</dbReference>
<sequence length="152" mass="16738">MTRCAADVLLEMIYRFNGSVSGASSTTYTSHSQEGDIFTERRAPTLKKKDYSWISKSSSNSKTPGSLLEADEQPSGSGTTSVTPGGDEYTYMMETTGTTGTYTYAYITMSTSDEEFAIETPRREKPEAKTGDLYFISNISHTSMGQFVEYLS</sequence>
<feature type="region of interest" description="Disordered" evidence="1">
    <location>
        <begin position="51"/>
        <end position="91"/>
    </location>
</feature>
<keyword evidence="2" id="KW-1185">Reference proteome</keyword>
<proteinExistence type="predicted"/>
<feature type="compositionally biased region" description="Low complexity" evidence="1">
    <location>
        <begin position="52"/>
        <end position="66"/>
    </location>
</feature>
<protein>
    <submittedName>
        <fullName evidence="3">Uncharacterized protein LOC106809442</fullName>
    </submittedName>
</protein>
<dbReference type="Proteomes" id="UP000695022">
    <property type="component" value="Unplaced"/>
</dbReference>